<proteinExistence type="predicted"/>
<organism evidence="2 3">
    <name type="scientific">Sphingomonas dokdonensis</name>
    <dbReference type="NCBI Taxonomy" id="344880"/>
    <lineage>
        <taxon>Bacteria</taxon>
        <taxon>Pseudomonadati</taxon>
        <taxon>Pseudomonadota</taxon>
        <taxon>Alphaproteobacteria</taxon>
        <taxon>Sphingomonadales</taxon>
        <taxon>Sphingomonadaceae</taxon>
        <taxon>Sphingomonas</taxon>
    </lineage>
</organism>
<accession>A0A2D0A4V8</accession>
<evidence type="ECO:0000256" key="1">
    <source>
        <dbReference type="SAM" id="SignalP"/>
    </source>
</evidence>
<dbReference type="RefSeq" id="WP_088368374.1">
    <property type="nucleotide sequence ID" value="NZ_NBBI01000009.1"/>
</dbReference>
<evidence type="ECO:0000313" key="2">
    <source>
        <dbReference type="EMBL" id="OWK27815.1"/>
    </source>
</evidence>
<gene>
    <name evidence="2" type="ORF">SPDO_30550</name>
</gene>
<keyword evidence="1" id="KW-0732">Signal</keyword>
<name>A0A2D0A4V8_9SPHN</name>
<keyword evidence="3" id="KW-1185">Reference proteome</keyword>
<sequence>MTALRPLAALLACAALQTGCAAPHAGAPAAPYLATRAFDPTILLTALATGTLTRRDGCIRLGDALVVWPRGTRLVSEGRRQVVVTPDGRRYAPGSRVTLGGGGSDTPPDRLATPLPPACTGPFFHAN</sequence>
<reference evidence="2 3" key="1">
    <citation type="submission" date="2017-03" db="EMBL/GenBank/DDBJ databases">
        <title>Genome sequence of Sphingomonas dokdonensis DSM 21029.</title>
        <authorList>
            <person name="Poehlein A."/>
            <person name="Wuebbeler J.H."/>
            <person name="Steinbuechel A."/>
            <person name="Daniel R."/>
        </authorList>
    </citation>
    <scope>NUCLEOTIDE SEQUENCE [LARGE SCALE GENOMIC DNA]</scope>
    <source>
        <strain evidence="2 3">DSM 21029</strain>
    </source>
</reference>
<evidence type="ECO:0000313" key="3">
    <source>
        <dbReference type="Proteomes" id="UP000197290"/>
    </source>
</evidence>
<feature type="signal peptide" evidence="1">
    <location>
        <begin position="1"/>
        <end position="21"/>
    </location>
</feature>
<dbReference type="AlphaFoldDB" id="A0A2D0A4V8"/>
<dbReference type="EMBL" id="NBBI01000009">
    <property type="protein sequence ID" value="OWK27815.1"/>
    <property type="molecule type" value="Genomic_DNA"/>
</dbReference>
<protein>
    <submittedName>
        <fullName evidence="2">Uncharacterized protein</fullName>
    </submittedName>
</protein>
<feature type="chain" id="PRO_5012700116" evidence="1">
    <location>
        <begin position="22"/>
        <end position="127"/>
    </location>
</feature>
<dbReference type="Proteomes" id="UP000197290">
    <property type="component" value="Unassembled WGS sequence"/>
</dbReference>
<comment type="caution">
    <text evidence="2">The sequence shown here is derived from an EMBL/GenBank/DDBJ whole genome shotgun (WGS) entry which is preliminary data.</text>
</comment>